<gene>
    <name evidence="8" type="ORF">SAMN02745126_01731</name>
</gene>
<accession>A0A1T4LUT3</accession>
<dbReference type="AlphaFoldDB" id="A0A1T4LUT3"/>
<keyword evidence="9" id="KW-1185">Reference proteome</keyword>
<feature type="transmembrane region" description="Helical" evidence="6">
    <location>
        <begin position="179"/>
        <end position="201"/>
    </location>
</feature>
<dbReference type="PANTHER" id="PTHR43124:SF8">
    <property type="entry name" value="INNER MEMBRANE TRANSPORT PROTEIN YDHP"/>
    <property type="match status" value="1"/>
</dbReference>
<comment type="subcellular location">
    <subcellularLocation>
        <location evidence="1">Cell membrane</location>
        <topology evidence="1">Multi-pass membrane protein</topology>
    </subcellularLocation>
</comment>
<feature type="transmembrane region" description="Helical" evidence="6">
    <location>
        <begin position="285"/>
        <end position="307"/>
    </location>
</feature>
<dbReference type="InterPro" id="IPR020846">
    <property type="entry name" value="MFS_dom"/>
</dbReference>
<dbReference type="InterPro" id="IPR011701">
    <property type="entry name" value="MFS"/>
</dbReference>
<name>A0A1T4LUT3_9HYPH</name>
<proteinExistence type="predicted"/>
<dbReference type="Proteomes" id="UP000190092">
    <property type="component" value="Unassembled WGS sequence"/>
</dbReference>
<feature type="domain" description="Major facilitator superfamily (MFS) profile" evidence="7">
    <location>
        <begin position="23"/>
        <end position="399"/>
    </location>
</feature>
<feature type="transmembrane region" description="Helical" evidence="6">
    <location>
        <begin position="375"/>
        <end position="394"/>
    </location>
</feature>
<keyword evidence="3 6" id="KW-0812">Transmembrane</keyword>
<dbReference type="GO" id="GO:0022857">
    <property type="term" value="F:transmembrane transporter activity"/>
    <property type="evidence" value="ECO:0007669"/>
    <property type="project" value="InterPro"/>
</dbReference>
<feature type="transmembrane region" description="Helical" evidence="6">
    <location>
        <begin position="151"/>
        <end position="173"/>
    </location>
</feature>
<keyword evidence="5 6" id="KW-0472">Membrane</keyword>
<feature type="transmembrane region" description="Helical" evidence="6">
    <location>
        <begin position="345"/>
        <end position="369"/>
    </location>
</feature>
<evidence type="ECO:0000256" key="5">
    <source>
        <dbReference type="ARBA" id="ARBA00023136"/>
    </source>
</evidence>
<dbReference type="EMBL" id="FUWJ01000001">
    <property type="protein sequence ID" value="SJZ58391.1"/>
    <property type="molecule type" value="Genomic_DNA"/>
</dbReference>
<evidence type="ECO:0000313" key="9">
    <source>
        <dbReference type="Proteomes" id="UP000190092"/>
    </source>
</evidence>
<dbReference type="OrthoDB" id="9788453at2"/>
<feature type="transmembrane region" description="Helical" evidence="6">
    <location>
        <begin position="93"/>
        <end position="114"/>
    </location>
</feature>
<dbReference type="InterPro" id="IPR036259">
    <property type="entry name" value="MFS_trans_sf"/>
</dbReference>
<evidence type="ECO:0000256" key="1">
    <source>
        <dbReference type="ARBA" id="ARBA00004651"/>
    </source>
</evidence>
<reference evidence="9" key="1">
    <citation type="submission" date="2017-02" db="EMBL/GenBank/DDBJ databases">
        <authorList>
            <person name="Varghese N."/>
            <person name="Submissions S."/>
        </authorList>
    </citation>
    <scope>NUCLEOTIDE SEQUENCE [LARGE SCALE GENOMIC DNA]</scope>
    <source>
        <strain evidence="9">ATCC 27094</strain>
    </source>
</reference>
<protein>
    <submittedName>
        <fullName evidence="8">Predicted arabinose efflux permease, MFS family</fullName>
    </submittedName>
</protein>
<evidence type="ECO:0000256" key="2">
    <source>
        <dbReference type="ARBA" id="ARBA00022475"/>
    </source>
</evidence>
<dbReference type="PANTHER" id="PTHR43124">
    <property type="entry name" value="PURINE EFFLUX PUMP PBUE"/>
    <property type="match status" value="1"/>
</dbReference>
<sequence length="399" mass="40444">MNATCTGTPTGEGEDSPAPIAIPSAVLLLAATIFGVTTSEFMVAGMMPSLSSAFDVPVGEIGYLISLFALGMTVGGPLITALLLHLRVPNKQALLWLLGLFFVGSVVAALARGYGTMAVARVVQGISSAACFGVAMTICAELVVPAQRGRAASYVLAGLMLSPVLGVPAVTLIDQMVGWQASFWSVALLAALCIVVVAFGVPASKHAMAVDLAAGLAALLSVRLWAAYTTSGLIIGATFSAFSYFSPIFTEIGGLPPRMIPVLLAAYGIANVVGNLAIGRFADRFTIPVLVVGLTILTIALVVLALFAAVPTISIAAFIVVGLVGVSMNPAMVARVMRTASPGPLVNSVHASMITAGLALATWAGGAAIDAGHGLSSPLWIGVVLGLLGLLSLAPPGLR</sequence>
<feature type="transmembrane region" description="Helical" evidence="6">
    <location>
        <begin position="126"/>
        <end position="144"/>
    </location>
</feature>
<feature type="transmembrane region" description="Helical" evidence="6">
    <location>
        <begin position="213"/>
        <end position="239"/>
    </location>
</feature>
<dbReference type="InterPro" id="IPR050189">
    <property type="entry name" value="MFS_Efflux_Transporters"/>
</dbReference>
<evidence type="ECO:0000256" key="3">
    <source>
        <dbReference type="ARBA" id="ARBA00022692"/>
    </source>
</evidence>
<evidence type="ECO:0000259" key="7">
    <source>
        <dbReference type="PROSITE" id="PS50850"/>
    </source>
</evidence>
<dbReference type="GO" id="GO:0005886">
    <property type="term" value="C:plasma membrane"/>
    <property type="evidence" value="ECO:0007669"/>
    <property type="project" value="UniProtKB-SubCell"/>
</dbReference>
<evidence type="ECO:0000313" key="8">
    <source>
        <dbReference type="EMBL" id="SJZ58391.1"/>
    </source>
</evidence>
<evidence type="ECO:0000256" key="4">
    <source>
        <dbReference type="ARBA" id="ARBA00022989"/>
    </source>
</evidence>
<organism evidence="8 9">
    <name type="scientific">Enhydrobacter aerosaccus</name>
    <dbReference type="NCBI Taxonomy" id="225324"/>
    <lineage>
        <taxon>Bacteria</taxon>
        <taxon>Pseudomonadati</taxon>
        <taxon>Pseudomonadota</taxon>
        <taxon>Alphaproteobacteria</taxon>
        <taxon>Hyphomicrobiales</taxon>
        <taxon>Enhydrobacter</taxon>
    </lineage>
</organism>
<feature type="transmembrane region" description="Helical" evidence="6">
    <location>
        <begin position="20"/>
        <end position="43"/>
    </location>
</feature>
<keyword evidence="4 6" id="KW-1133">Transmembrane helix</keyword>
<feature type="transmembrane region" description="Helical" evidence="6">
    <location>
        <begin position="313"/>
        <end position="333"/>
    </location>
</feature>
<dbReference type="PROSITE" id="PS50850">
    <property type="entry name" value="MFS"/>
    <property type="match status" value="1"/>
</dbReference>
<dbReference type="Gene3D" id="1.20.1250.20">
    <property type="entry name" value="MFS general substrate transporter like domains"/>
    <property type="match status" value="2"/>
</dbReference>
<keyword evidence="2" id="KW-1003">Cell membrane</keyword>
<dbReference type="SUPFAM" id="SSF103473">
    <property type="entry name" value="MFS general substrate transporter"/>
    <property type="match status" value="1"/>
</dbReference>
<dbReference type="Pfam" id="PF07690">
    <property type="entry name" value="MFS_1"/>
    <property type="match status" value="1"/>
</dbReference>
<feature type="transmembrane region" description="Helical" evidence="6">
    <location>
        <begin position="259"/>
        <end position="278"/>
    </location>
</feature>
<dbReference type="RefSeq" id="WP_085933329.1">
    <property type="nucleotide sequence ID" value="NZ_FUWJ01000001.1"/>
</dbReference>
<evidence type="ECO:0000256" key="6">
    <source>
        <dbReference type="SAM" id="Phobius"/>
    </source>
</evidence>
<dbReference type="CDD" id="cd17324">
    <property type="entry name" value="MFS_NepI_like"/>
    <property type="match status" value="1"/>
</dbReference>
<feature type="transmembrane region" description="Helical" evidence="6">
    <location>
        <begin position="63"/>
        <end position="86"/>
    </location>
</feature>